<evidence type="ECO:0000313" key="2">
    <source>
        <dbReference type="EMBL" id="GFO50692.1"/>
    </source>
</evidence>
<reference evidence="2 3" key="1">
    <citation type="journal article" date="2021" name="Elife">
        <title>Chloroplast acquisition without the gene transfer in kleptoplastic sea slugs, Plakobranchus ocellatus.</title>
        <authorList>
            <person name="Maeda T."/>
            <person name="Takahashi S."/>
            <person name="Yoshida T."/>
            <person name="Shimamura S."/>
            <person name="Takaki Y."/>
            <person name="Nagai Y."/>
            <person name="Toyoda A."/>
            <person name="Suzuki Y."/>
            <person name="Arimoto A."/>
            <person name="Ishii H."/>
            <person name="Satoh N."/>
            <person name="Nishiyama T."/>
            <person name="Hasebe M."/>
            <person name="Maruyama T."/>
            <person name="Minagawa J."/>
            <person name="Obokata J."/>
            <person name="Shigenobu S."/>
        </authorList>
    </citation>
    <scope>NUCLEOTIDE SEQUENCE [LARGE SCALE GENOMIC DNA]</scope>
</reference>
<sequence>MKNVPRGFNGTVDSDSAQRPGRTLLSRIRADSRFDASPQQGGLKLSGPPSGQSASGGARTRDRRVPADHRADSLATVPPAPPYVMGYHALRYGQGTGGRARTCDSRIPIRSQGGYYPLCHQHPLPFPSVWGLGSKKPEVARGRYAAINLYMGWMSFEKKKNGGQKCINIREEVITDRSVPDPKPGLACTGGETPTLLMSSPGDRWLPSLHEGYSESALGFILIITVFEAGAVEQSATKSEVRGSNPSPGQVSFSMLLCVHPALNGFKCNRRHATNERCISFSSANSNVNSCGTVDYWMPFEVL</sequence>
<accession>A0AAV4E3A3</accession>
<name>A0AAV4E3A3_9GAST</name>
<feature type="compositionally biased region" description="Basic and acidic residues" evidence="1">
    <location>
        <begin position="59"/>
        <end position="72"/>
    </location>
</feature>
<organism evidence="2 3">
    <name type="scientific">Plakobranchus ocellatus</name>
    <dbReference type="NCBI Taxonomy" id="259542"/>
    <lineage>
        <taxon>Eukaryota</taxon>
        <taxon>Metazoa</taxon>
        <taxon>Spiralia</taxon>
        <taxon>Lophotrochozoa</taxon>
        <taxon>Mollusca</taxon>
        <taxon>Gastropoda</taxon>
        <taxon>Heterobranchia</taxon>
        <taxon>Euthyneura</taxon>
        <taxon>Panpulmonata</taxon>
        <taxon>Sacoglossa</taxon>
        <taxon>Placobranchoidea</taxon>
        <taxon>Plakobranchidae</taxon>
        <taxon>Plakobranchus</taxon>
    </lineage>
</organism>
<protein>
    <submittedName>
        <fullName evidence="2">Uncharacterized protein</fullName>
    </submittedName>
</protein>
<dbReference type="EMBL" id="BLXT01008617">
    <property type="protein sequence ID" value="GFO50692.1"/>
    <property type="molecule type" value="Genomic_DNA"/>
</dbReference>
<feature type="compositionally biased region" description="Low complexity" evidence="1">
    <location>
        <begin position="46"/>
        <end position="58"/>
    </location>
</feature>
<feature type="region of interest" description="Disordered" evidence="1">
    <location>
        <begin position="1"/>
        <end position="79"/>
    </location>
</feature>
<dbReference type="Proteomes" id="UP000735302">
    <property type="component" value="Unassembled WGS sequence"/>
</dbReference>
<gene>
    <name evidence="2" type="ORF">PoB_007719700</name>
</gene>
<keyword evidence="3" id="KW-1185">Reference proteome</keyword>
<proteinExistence type="predicted"/>
<evidence type="ECO:0000256" key="1">
    <source>
        <dbReference type="SAM" id="MobiDB-lite"/>
    </source>
</evidence>
<comment type="caution">
    <text evidence="2">The sequence shown here is derived from an EMBL/GenBank/DDBJ whole genome shotgun (WGS) entry which is preliminary data.</text>
</comment>
<evidence type="ECO:0000313" key="3">
    <source>
        <dbReference type="Proteomes" id="UP000735302"/>
    </source>
</evidence>
<dbReference type="AlphaFoldDB" id="A0AAV4E3A3"/>